<name>E0U8Z3_GLOV7</name>
<dbReference type="Proteomes" id="UP000008206">
    <property type="component" value="Chromosome"/>
</dbReference>
<dbReference type="HOGENOM" id="CLU_2342083_0_0_3"/>
<dbReference type="KEGG" id="cyj:Cyan7822_4214"/>
<keyword evidence="2" id="KW-1185">Reference proteome</keyword>
<dbReference type="EMBL" id="CP002198">
    <property type="protein sequence ID" value="ADN16132.1"/>
    <property type="molecule type" value="Genomic_DNA"/>
</dbReference>
<sequence>MQKLRDYLSSKELQQRYQNSQDPIEAKRWYLLWQVSISETVKEVAQKMDINYDYALSLVRKYNRCGPIIVRDNRKLSWKLRKALRQEIQKNRENFFE</sequence>
<organism evidence="1 2">
    <name type="scientific">Gloeothece verrucosa (strain PCC 7822)</name>
    <name type="common">Cyanothece sp. (strain PCC 7822)</name>
    <dbReference type="NCBI Taxonomy" id="497965"/>
    <lineage>
        <taxon>Bacteria</taxon>
        <taxon>Bacillati</taxon>
        <taxon>Cyanobacteriota</taxon>
        <taxon>Cyanophyceae</taxon>
        <taxon>Oscillatoriophycideae</taxon>
        <taxon>Chroococcales</taxon>
        <taxon>Aphanothecaceae</taxon>
        <taxon>Gloeothece</taxon>
        <taxon>Gloeothece verrucosa</taxon>
    </lineage>
</organism>
<protein>
    <submittedName>
        <fullName evidence="1">Uncharacterized protein</fullName>
    </submittedName>
</protein>
<dbReference type="AlphaFoldDB" id="E0U8Z3"/>
<dbReference type="eggNOG" id="COG2005">
    <property type="taxonomic scope" value="Bacteria"/>
</dbReference>
<accession>E0U8Z3</accession>
<evidence type="ECO:0000313" key="1">
    <source>
        <dbReference type="EMBL" id="ADN16132.1"/>
    </source>
</evidence>
<gene>
    <name evidence="1" type="ordered locus">Cyan7822_4214</name>
</gene>
<dbReference type="OrthoDB" id="455514at2"/>
<dbReference type="RefSeq" id="WP_013324195.1">
    <property type="nucleotide sequence ID" value="NC_014501.1"/>
</dbReference>
<proteinExistence type="predicted"/>
<reference evidence="2" key="1">
    <citation type="journal article" date="2011" name="MBio">
        <title>Novel metabolic attributes of the genus Cyanothece, comprising a group of unicellular nitrogen-fixing Cyanobacteria.</title>
        <authorList>
            <person name="Bandyopadhyay A."/>
            <person name="Elvitigala T."/>
            <person name="Welsh E."/>
            <person name="Stockel J."/>
            <person name="Liberton M."/>
            <person name="Min H."/>
            <person name="Sherman L.A."/>
            <person name="Pakrasi H.B."/>
        </authorList>
    </citation>
    <scope>NUCLEOTIDE SEQUENCE [LARGE SCALE GENOMIC DNA]</scope>
    <source>
        <strain evidence="2">PCC 7822</strain>
    </source>
</reference>
<evidence type="ECO:0000313" key="2">
    <source>
        <dbReference type="Proteomes" id="UP000008206"/>
    </source>
</evidence>